<gene>
    <name evidence="2" type="ORF">C484_03725</name>
</gene>
<comment type="caution">
    <text evidence="2">The sequence shown here is derived from an EMBL/GenBank/DDBJ whole genome shotgun (WGS) entry which is preliminary data.</text>
</comment>
<proteinExistence type="predicted"/>
<dbReference type="Pfam" id="PF02737">
    <property type="entry name" value="3HCDH_N"/>
    <property type="match status" value="1"/>
</dbReference>
<dbReference type="InterPro" id="IPR006176">
    <property type="entry name" value="3-OHacyl-CoA_DH_NAD-bd"/>
</dbReference>
<dbReference type="GO" id="GO:0006631">
    <property type="term" value="P:fatty acid metabolic process"/>
    <property type="evidence" value="ECO:0007669"/>
    <property type="project" value="InterPro"/>
</dbReference>
<dbReference type="InterPro" id="IPR036291">
    <property type="entry name" value="NAD(P)-bd_dom_sf"/>
</dbReference>
<dbReference type="EMBL" id="AOIL01000013">
    <property type="protein sequence ID" value="ELY95366.1"/>
    <property type="molecule type" value="Genomic_DNA"/>
</dbReference>
<dbReference type="GO" id="GO:0070403">
    <property type="term" value="F:NAD+ binding"/>
    <property type="evidence" value="ECO:0007669"/>
    <property type="project" value="InterPro"/>
</dbReference>
<dbReference type="AlphaFoldDB" id="M0AAF0"/>
<feature type="domain" description="3-hydroxyacyl-CoA dehydrogenase NAD binding" evidence="1">
    <location>
        <begin position="26"/>
        <end position="86"/>
    </location>
</feature>
<organism evidence="2 3">
    <name type="scientific">Natrialba taiwanensis DSM 12281</name>
    <dbReference type="NCBI Taxonomy" id="1230458"/>
    <lineage>
        <taxon>Archaea</taxon>
        <taxon>Methanobacteriati</taxon>
        <taxon>Methanobacteriota</taxon>
        <taxon>Stenosarchaea group</taxon>
        <taxon>Halobacteria</taxon>
        <taxon>Halobacteriales</taxon>
        <taxon>Natrialbaceae</taxon>
        <taxon>Natrialba</taxon>
    </lineage>
</organism>
<name>M0AAF0_9EURY</name>
<evidence type="ECO:0000313" key="2">
    <source>
        <dbReference type="EMBL" id="ELY95366.1"/>
    </source>
</evidence>
<dbReference type="STRING" id="1230458.C484_03725"/>
<protein>
    <submittedName>
        <fullName evidence="2">3-hydroxyacyl-CoA dehydrogenase NAD-binding protein</fullName>
    </submittedName>
</protein>
<accession>M0AAF0</accession>
<sequence>MVTVVGGVKTLPADDTVMSFDSIDRVAVLGAGNMGHGIAEVTAMGGYEVTMRDIEQELVDDGYEQIAWSLDKLEEKDRLDCSDRKSVV</sequence>
<dbReference type="SUPFAM" id="SSF51735">
    <property type="entry name" value="NAD(P)-binding Rossmann-fold domains"/>
    <property type="match status" value="1"/>
</dbReference>
<dbReference type="GO" id="GO:0016491">
    <property type="term" value="F:oxidoreductase activity"/>
    <property type="evidence" value="ECO:0007669"/>
    <property type="project" value="TreeGrafter"/>
</dbReference>
<evidence type="ECO:0000259" key="1">
    <source>
        <dbReference type="Pfam" id="PF02737"/>
    </source>
</evidence>
<keyword evidence="3" id="KW-1185">Reference proteome</keyword>
<dbReference type="PANTHER" id="PTHR48075:SF5">
    <property type="entry name" value="3-HYDROXYBUTYRYL-COA DEHYDROGENASE"/>
    <property type="match status" value="1"/>
</dbReference>
<dbReference type="Gene3D" id="3.40.50.720">
    <property type="entry name" value="NAD(P)-binding Rossmann-like Domain"/>
    <property type="match status" value="1"/>
</dbReference>
<dbReference type="PANTHER" id="PTHR48075">
    <property type="entry name" value="3-HYDROXYACYL-COA DEHYDROGENASE FAMILY PROTEIN"/>
    <property type="match status" value="1"/>
</dbReference>
<dbReference type="Proteomes" id="UP000011648">
    <property type="component" value="Unassembled WGS sequence"/>
</dbReference>
<dbReference type="PATRIC" id="fig|1230458.4.peg.751"/>
<reference evidence="2 3" key="1">
    <citation type="journal article" date="2014" name="PLoS Genet.">
        <title>Phylogenetically driven sequencing of extremely halophilic archaea reveals strategies for static and dynamic osmo-response.</title>
        <authorList>
            <person name="Becker E.A."/>
            <person name="Seitzer P.M."/>
            <person name="Tritt A."/>
            <person name="Larsen D."/>
            <person name="Krusor M."/>
            <person name="Yao A.I."/>
            <person name="Wu D."/>
            <person name="Madern D."/>
            <person name="Eisen J.A."/>
            <person name="Darling A.E."/>
            <person name="Facciotti M.T."/>
        </authorList>
    </citation>
    <scope>NUCLEOTIDE SEQUENCE [LARGE SCALE GENOMIC DNA]</scope>
    <source>
        <strain evidence="2 3">DSM 12281</strain>
    </source>
</reference>
<evidence type="ECO:0000313" key="3">
    <source>
        <dbReference type="Proteomes" id="UP000011648"/>
    </source>
</evidence>